<dbReference type="GO" id="GO:0000981">
    <property type="term" value="F:DNA-binding transcription factor activity, RNA polymerase II-specific"/>
    <property type="evidence" value="ECO:0007669"/>
    <property type="project" value="InterPro"/>
</dbReference>
<evidence type="ECO:0008006" key="17">
    <source>
        <dbReference type="Google" id="ProtNLM"/>
    </source>
</evidence>
<evidence type="ECO:0000256" key="6">
    <source>
        <dbReference type="ARBA" id="ARBA00023155"/>
    </source>
</evidence>
<dbReference type="SUPFAM" id="SSF55961">
    <property type="entry name" value="Bet v1-like"/>
    <property type="match status" value="2"/>
</dbReference>
<dbReference type="STRING" id="3469.A0A4Y7KNX9"/>
<keyword evidence="4 11" id="KW-0175">Coiled coil</keyword>
<keyword evidence="8 9" id="KW-0539">Nucleus</keyword>
<dbReference type="AlphaFoldDB" id="A0A4Y7KNX9"/>
<dbReference type="Pfam" id="PF01852">
    <property type="entry name" value="START"/>
    <property type="match status" value="1"/>
</dbReference>
<proteinExistence type="inferred from homology"/>
<dbReference type="SUPFAM" id="SSF46689">
    <property type="entry name" value="Homeodomain-like"/>
    <property type="match status" value="1"/>
</dbReference>
<dbReference type="SMART" id="SM00234">
    <property type="entry name" value="START"/>
    <property type="match status" value="1"/>
</dbReference>
<keyword evidence="16" id="KW-1185">Reference proteome</keyword>
<feature type="domain" description="START" evidence="14">
    <location>
        <begin position="315"/>
        <end position="565"/>
    </location>
</feature>
<keyword evidence="6 9" id="KW-0371">Homeobox</keyword>
<dbReference type="PANTHER" id="PTHR45654">
    <property type="entry name" value="HOMEOBOX-LEUCINE ZIPPER PROTEIN MERISTEM L1"/>
    <property type="match status" value="1"/>
</dbReference>
<dbReference type="Pfam" id="PF25797">
    <property type="entry name" value="PDF2_C"/>
    <property type="match status" value="1"/>
</dbReference>
<keyword evidence="7" id="KW-0804">Transcription</keyword>
<dbReference type="InterPro" id="IPR042160">
    <property type="entry name" value="HD-Zip_IV"/>
</dbReference>
<feature type="DNA-binding region" description="Homeobox" evidence="9">
    <location>
        <begin position="120"/>
        <end position="179"/>
    </location>
</feature>
<evidence type="ECO:0000256" key="4">
    <source>
        <dbReference type="ARBA" id="ARBA00023054"/>
    </source>
</evidence>
<protein>
    <recommendedName>
        <fullName evidence="17">Homeobox domain-containing protein</fullName>
    </recommendedName>
</protein>
<comment type="subcellular location">
    <subcellularLocation>
        <location evidence="1 9 10">Nucleus</location>
    </subcellularLocation>
</comment>
<keyword evidence="5 9" id="KW-0238">DNA-binding</keyword>
<evidence type="ECO:0000256" key="7">
    <source>
        <dbReference type="ARBA" id="ARBA00023163"/>
    </source>
</evidence>
<feature type="coiled-coil region" evidence="11">
    <location>
        <begin position="177"/>
        <end position="246"/>
    </location>
</feature>
<dbReference type="InterPro" id="IPR023393">
    <property type="entry name" value="START-like_dom_sf"/>
</dbReference>
<evidence type="ECO:0000256" key="5">
    <source>
        <dbReference type="ARBA" id="ARBA00023125"/>
    </source>
</evidence>
<dbReference type="InterPro" id="IPR001356">
    <property type="entry name" value="HD"/>
</dbReference>
<dbReference type="Gene3D" id="1.10.10.60">
    <property type="entry name" value="Homeodomain-like"/>
    <property type="match status" value="1"/>
</dbReference>
<dbReference type="PROSITE" id="PS50071">
    <property type="entry name" value="HOMEOBOX_2"/>
    <property type="match status" value="1"/>
</dbReference>
<dbReference type="GO" id="GO:0003677">
    <property type="term" value="F:DNA binding"/>
    <property type="evidence" value="ECO:0007669"/>
    <property type="project" value="UniProtKB-UniRule"/>
</dbReference>
<feature type="domain" description="Homeobox" evidence="13">
    <location>
        <begin position="118"/>
        <end position="178"/>
    </location>
</feature>
<dbReference type="PANTHER" id="PTHR45654:SF11">
    <property type="entry name" value="HOMEOBOX-LEUCINE ZIPPER PROTEIN HDG5"/>
    <property type="match status" value="1"/>
</dbReference>
<feature type="region of interest" description="Disordered" evidence="12">
    <location>
        <begin position="79"/>
        <end position="102"/>
    </location>
</feature>
<evidence type="ECO:0000313" key="16">
    <source>
        <dbReference type="Proteomes" id="UP000316621"/>
    </source>
</evidence>
<evidence type="ECO:0000256" key="10">
    <source>
        <dbReference type="RuleBase" id="RU000682"/>
    </source>
</evidence>
<dbReference type="CDD" id="cd08875">
    <property type="entry name" value="START_ArGLABRA2_like"/>
    <property type="match status" value="1"/>
</dbReference>
<evidence type="ECO:0000256" key="9">
    <source>
        <dbReference type="PROSITE-ProRule" id="PRU00108"/>
    </source>
</evidence>
<dbReference type="PROSITE" id="PS00027">
    <property type="entry name" value="HOMEOBOX_1"/>
    <property type="match status" value="1"/>
</dbReference>
<dbReference type="GO" id="GO:0005634">
    <property type="term" value="C:nucleus"/>
    <property type="evidence" value="ECO:0007669"/>
    <property type="project" value="UniProtKB-SubCell"/>
</dbReference>
<organism evidence="15 16">
    <name type="scientific">Papaver somniferum</name>
    <name type="common">Opium poppy</name>
    <dbReference type="NCBI Taxonomy" id="3469"/>
    <lineage>
        <taxon>Eukaryota</taxon>
        <taxon>Viridiplantae</taxon>
        <taxon>Streptophyta</taxon>
        <taxon>Embryophyta</taxon>
        <taxon>Tracheophyta</taxon>
        <taxon>Spermatophyta</taxon>
        <taxon>Magnoliopsida</taxon>
        <taxon>Ranunculales</taxon>
        <taxon>Papaveraceae</taxon>
        <taxon>Papaveroideae</taxon>
        <taxon>Papaver</taxon>
    </lineage>
</organism>
<sequence length="845" mass="94188">MYGDCQVMSSMGGGGNNNNIVSTTAPDHHHQHLFSSPIRNPNNINYNFMSNSMVPSYHPYASIIPKEEVGLQMIIGNNKEDDMESGSADGSGHIHDQGGTNSADDELLLQETDQQQQNPKKKRYHRHTARQIQEMEALFKECPHPDDKQRMRLSQDLGLKPRQVKFWFQNRRTQMKAQQDRSDNIILRAENDNLKNENYRLQAALRNVSCPNCGGAAILGEMSLDEQHLRLENARLKEELERLACIAPRFNVRQMQALGHVPHHLAPSLELDMGIYSRNFQEPQLGNCRDIMSMSSCNMPENQHELQIAGCCLILDQEKPLAMQFAMNAMDELVKMCQAAEPLWIRCNNKDVLNVEEHAKMFPWPVMNNNQKQHENEFQVEATRDSAVVFMNSITLVDAFLDANKWMELFPSIVSRAKTVQIISTGVLGHASNSLHLMHAEFQVLTPLIPTREAQFLRYCHQNAEEGTWAIVDFPIDNFHADNIQSSSLRYRRKPSGCIIQDMPNGYSRVRFEYNFWVVVIWVEHAELEHKPVHQIFNQFVSSGMAFGAHRWLAVLQQQCESCSGGQSWTVLSETSVDTVRITTRKSIDPGQPSGLILCAVSTTWLPFSHQQVFEFLRDERRRSQLDVLSGGTSSQEIAHIANGSDPGNCISLLRINAASNSAQNVELMLQESCTDSLGSMVVYTTIDVDSVQQTMNGGDSSYFPILPLGFVIYPADHINNNGENGPASSSDDQVNGPTSGCLLTVGIQILASTIPGAKLNFSSATAINNHICNAVHQINAVLSSSNNHSSGSPDGCHTAGGSCPEPSAASEISIFAKENSIFEEVYHLTRGAAEDAHQIIARSY</sequence>
<evidence type="ECO:0000256" key="3">
    <source>
        <dbReference type="ARBA" id="ARBA00023015"/>
    </source>
</evidence>
<dbReference type="GO" id="GO:0008289">
    <property type="term" value="F:lipid binding"/>
    <property type="evidence" value="ECO:0007669"/>
    <property type="project" value="InterPro"/>
</dbReference>
<evidence type="ECO:0000256" key="12">
    <source>
        <dbReference type="SAM" id="MobiDB-lite"/>
    </source>
</evidence>
<accession>A0A4Y7KNX9</accession>
<dbReference type="Pfam" id="PF00046">
    <property type="entry name" value="Homeodomain"/>
    <property type="match status" value="1"/>
</dbReference>
<dbReference type="InterPro" id="IPR057993">
    <property type="entry name" value="HD-Zip_IV_C"/>
</dbReference>
<evidence type="ECO:0000256" key="2">
    <source>
        <dbReference type="ARBA" id="ARBA00006789"/>
    </source>
</evidence>
<gene>
    <name evidence="15" type="ORF">C5167_049577</name>
</gene>
<evidence type="ECO:0000256" key="8">
    <source>
        <dbReference type="ARBA" id="ARBA00023242"/>
    </source>
</evidence>
<dbReference type="Gene3D" id="3.30.530.20">
    <property type="match status" value="1"/>
</dbReference>
<dbReference type="OMA" id="SEQLWAR"/>
<evidence type="ECO:0000313" key="15">
    <source>
        <dbReference type="EMBL" id="RZC74092.1"/>
    </source>
</evidence>
<dbReference type="Proteomes" id="UP000316621">
    <property type="component" value="Chromosome 8"/>
</dbReference>
<keyword evidence="3" id="KW-0805">Transcription regulation</keyword>
<dbReference type="InterPro" id="IPR009057">
    <property type="entry name" value="Homeodomain-like_sf"/>
</dbReference>
<dbReference type="SMART" id="SM00389">
    <property type="entry name" value="HOX"/>
    <property type="match status" value="1"/>
</dbReference>
<reference evidence="15 16" key="1">
    <citation type="journal article" date="2018" name="Science">
        <title>The opium poppy genome and morphinan production.</title>
        <authorList>
            <person name="Guo L."/>
            <person name="Winzer T."/>
            <person name="Yang X."/>
            <person name="Li Y."/>
            <person name="Ning Z."/>
            <person name="He Z."/>
            <person name="Teodor R."/>
            <person name="Lu Y."/>
            <person name="Bowser T.A."/>
            <person name="Graham I.A."/>
            <person name="Ye K."/>
        </authorList>
    </citation>
    <scope>NUCLEOTIDE SEQUENCE [LARGE SCALE GENOMIC DNA]</scope>
    <source>
        <strain evidence="16">cv. HN1</strain>
        <tissue evidence="15">Leaves</tissue>
    </source>
</reference>
<comment type="similarity">
    <text evidence="2">Belongs to the HD-ZIP homeobox family. Class IV subfamily.</text>
</comment>
<name>A0A4Y7KNX9_PAPSO</name>
<dbReference type="InterPro" id="IPR017970">
    <property type="entry name" value="Homeobox_CS"/>
</dbReference>
<evidence type="ECO:0000256" key="1">
    <source>
        <dbReference type="ARBA" id="ARBA00004123"/>
    </source>
</evidence>
<evidence type="ECO:0000259" key="13">
    <source>
        <dbReference type="PROSITE" id="PS50071"/>
    </source>
</evidence>
<dbReference type="Gramene" id="RZC74092">
    <property type="protein sequence ID" value="RZC74092"/>
    <property type="gene ID" value="C5167_049577"/>
</dbReference>
<dbReference type="CDD" id="cd00086">
    <property type="entry name" value="homeodomain"/>
    <property type="match status" value="1"/>
</dbReference>
<evidence type="ECO:0000256" key="11">
    <source>
        <dbReference type="SAM" id="Coils"/>
    </source>
</evidence>
<dbReference type="InterPro" id="IPR002913">
    <property type="entry name" value="START_lipid-bd_dom"/>
</dbReference>
<dbReference type="EMBL" id="CM010722">
    <property type="protein sequence ID" value="RZC74092.1"/>
    <property type="molecule type" value="Genomic_DNA"/>
</dbReference>
<dbReference type="FunFam" id="1.10.10.60:FF:000229">
    <property type="entry name" value="Homeobox-leucine zipper protein HDG1"/>
    <property type="match status" value="1"/>
</dbReference>
<evidence type="ECO:0000259" key="14">
    <source>
        <dbReference type="PROSITE" id="PS50848"/>
    </source>
</evidence>
<dbReference type="PROSITE" id="PS50848">
    <property type="entry name" value="START"/>
    <property type="match status" value="1"/>
</dbReference>